<evidence type="ECO:0000313" key="1">
    <source>
        <dbReference type="EMBL" id="GAL05871.1"/>
    </source>
</evidence>
<evidence type="ECO:0000313" key="2">
    <source>
        <dbReference type="Proteomes" id="UP000029227"/>
    </source>
</evidence>
<organism evidence="1 2">
    <name type="scientific">Photobacterium aphoticum</name>
    <dbReference type="NCBI Taxonomy" id="754436"/>
    <lineage>
        <taxon>Bacteria</taxon>
        <taxon>Pseudomonadati</taxon>
        <taxon>Pseudomonadota</taxon>
        <taxon>Gammaproteobacteria</taxon>
        <taxon>Vibrionales</taxon>
        <taxon>Vibrionaceae</taxon>
        <taxon>Photobacterium</taxon>
    </lineage>
</organism>
<gene>
    <name evidence="1" type="ORF">JCM19237_4944</name>
</gene>
<protein>
    <submittedName>
        <fullName evidence="1">Uncharacterized protein</fullName>
    </submittedName>
</protein>
<accession>A0A090QSJ7</accession>
<dbReference type="EMBL" id="BBMN01000008">
    <property type="protein sequence ID" value="GAL05871.1"/>
    <property type="molecule type" value="Genomic_DNA"/>
</dbReference>
<comment type="caution">
    <text evidence="1">The sequence shown here is derived from an EMBL/GenBank/DDBJ whole genome shotgun (WGS) entry which is preliminary data.</text>
</comment>
<name>A0A090QSJ7_9GAMM</name>
<reference evidence="1 2" key="1">
    <citation type="journal article" date="2014" name="Genome Announc.">
        <title>Draft Genome Sequences of Two Vibrionaceae Species, Vibrio ponticus C121 and Photobacterium aphoticum C119, Isolated as Coral Reef Microbiota.</title>
        <authorList>
            <person name="Al-saari N."/>
            <person name="Meirelles P.M."/>
            <person name="Mino S."/>
            <person name="Suda W."/>
            <person name="Oshima K."/>
            <person name="Hattori M."/>
            <person name="Ohkuma M."/>
            <person name="Thompson F.L."/>
            <person name="Gomez-Gil B."/>
            <person name="Sawabe T."/>
            <person name="Sawabe T."/>
        </authorList>
    </citation>
    <scope>NUCLEOTIDE SEQUENCE [LARGE SCALE GENOMIC DNA]</scope>
    <source>
        <strain evidence="1 2">JCM 19237</strain>
    </source>
</reference>
<dbReference type="AlphaFoldDB" id="A0A090QSJ7"/>
<proteinExistence type="predicted"/>
<dbReference type="Proteomes" id="UP000029227">
    <property type="component" value="Unassembled WGS sequence"/>
</dbReference>
<sequence>MEKEQAVDRQDFDEVMVPCYAPMQIVPVKGQVPPCGIRADGIISILPVGSR</sequence>
<dbReference type="STRING" id="754436.JCM19237_4944"/>